<evidence type="ECO:0000313" key="2">
    <source>
        <dbReference type="Proteomes" id="UP000322144"/>
    </source>
</evidence>
<sequence length="134" mass="14454">MTLEKILSDLGDKPLSKAPNYRQIVAYLNGMLHADGSAHVNGNTTADEVLTEIYSLSDLEKQSKLLEKEYTGVRASDTYRSSILTASALLAILSTGVVMSVINTDGPMTSEVADIFKTLGMGLIEIIKMVISTQ</sequence>
<dbReference type="EMBL" id="MN103543">
    <property type="protein sequence ID" value="QEM41895.1"/>
    <property type="molecule type" value="Genomic_DNA"/>
</dbReference>
<organism evidence="1 2">
    <name type="scientific">Pseudomonas phage vB_PaeM_PS119XW</name>
    <dbReference type="NCBI Taxonomy" id="2601632"/>
    <lineage>
        <taxon>Viruses</taxon>
        <taxon>Duplodnaviria</taxon>
        <taxon>Heunggongvirae</taxon>
        <taxon>Uroviricota</taxon>
        <taxon>Caudoviricetes</taxon>
        <taxon>Chimalliviridae</taxon>
        <taxon>Pawinskivirus</taxon>
        <taxon>Pawinskivirus PS119XW</taxon>
    </lineage>
</organism>
<evidence type="ECO:0008006" key="3">
    <source>
        <dbReference type="Google" id="ProtNLM"/>
    </source>
</evidence>
<evidence type="ECO:0000313" key="1">
    <source>
        <dbReference type="EMBL" id="QEM41895.1"/>
    </source>
</evidence>
<dbReference type="RefSeq" id="YP_010660906.1">
    <property type="nucleotide sequence ID" value="NC_070882.1"/>
</dbReference>
<reference evidence="1 2" key="1">
    <citation type="submission" date="2019-06" db="EMBL/GenBank/DDBJ databases">
        <title>A distant relative of Phikzvirus genus phages from a therapeutic phage collection.</title>
        <authorList>
            <person name="Hejnowicz M.S."/>
            <person name="Dabrowski K."/>
            <person name="Gawor J."/>
            <person name="Weber-Dabrowska B."/>
            <person name="Gromadka R."/>
            <person name="Lobocka M.B."/>
        </authorList>
    </citation>
    <scope>NUCLEOTIDE SEQUENCE [LARGE SCALE GENOMIC DNA]</scope>
</reference>
<name>A0A5C1K7M0_9CAUD</name>
<proteinExistence type="predicted"/>
<dbReference type="Proteomes" id="UP000322144">
    <property type="component" value="Segment"/>
</dbReference>
<dbReference type="KEGG" id="vg:77936916"/>
<keyword evidence="2" id="KW-1185">Reference proteome</keyword>
<dbReference type="GeneID" id="77936916"/>
<protein>
    <recommendedName>
        <fullName evidence="3">Virion structural protein</fullName>
    </recommendedName>
</protein>
<accession>A0A5C1K7M0</accession>